<gene>
    <name evidence="7" type="ORF">PTTT1_LOCUS28060</name>
</gene>
<sequence>MIEFKSCILYILALSDCRSNALSTIRSAASTRLTFTLPRFYEDKMDDAIYPSPLHNIHVRTILSDDEAKACLRISSDFAKATGRWDRPDSDRHASYATCDFAVEDCTILEDYLEKIGFTGRIFDELNEVYGVEQEDMSFLDLFCAHYQTKTDCNQGSMDRLEPHRDGSILSFSITINDPDDFEGGGTLFDGLRDVVSTSSVLKNGGVVRPTRAGDAVFHSGKALHGANAITSGKRTVLVGFVDVAPWCERPGALSAACRDWGRMDVASLRYERQSKKTRSGAKGWILNNSRWMSKKTSKGGAGRSHLEGFSPAFASVESRADKEFQRQKNLETEDKLLRTILLSKPESKINFFGGDVTVL</sequence>
<dbReference type="AlphaFoldDB" id="A0A8J9SB65"/>
<dbReference type="InterPro" id="IPR006620">
    <property type="entry name" value="Pro_4_hyd_alph"/>
</dbReference>
<keyword evidence="4" id="KW-0560">Oxidoreductase</keyword>
<organism evidence="7">
    <name type="scientific">Phaeodactylum tricornutum</name>
    <name type="common">Diatom</name>
    <dbReference type="NCBI Taxonomy" id="2850"/>
    <lineage>
        <taxon>Eukaryota</taxon>
        <taxon>Sar</taxon>
        <taxon>Stramenopiles</taxon>
        <taxon>Ochrophyta</taxon>
        <taxon>Bacillariophyta</taxon>
        <taxon>Bacillariophyceae</taxon>
        <taxon>Bacillariophycidae</taxon>
        <taxon>Naviculales</taxon>
        <taxon>Phaeodactylaceae</taxon>
        <taxon>Phaeodactylum</taxon>
    </lineage>
</organism>
<dbReference type="GO" id="GO:0016705">
    <property type="term" value="F:oxidoreductase activity, acting on paired donors, with incorporation or reduction of molecular oxygen"/>
    <property type="evidence" value="ECO:0007669"/>
    <property type="project" value="InterPro"/>
</dbReference>
<accession>A0A8J9SB65</accession>
<comment type="cofactor">
    <cofactor evidence="1">
        <name>L-ascorbate</name>
        <dbReference type="ChEBI" id="CHEBI:38290"/>
    </cofactor>
</comment>
<dbReference type="InterPro" id="IPR005123">
    <property type="entry name" value="Oxoglu/Fe-dep_dioxygenase_dom"/>
</dbReference>
<dbReference type="GO" id="GO:0005506">
    <property type="term" value="F:iron ion binding"/>
    <property type="evidence" value="ECO:0007669"/>
    <property type="project" value="InterPro"/>
</dbReference>
<evidence type="ECO:0000313" key="7">
    <source>
        <dbReference type="EMBL" id="CAG9285133.1"/>
    </source>
</evidence>
<reference evidence="7" key="1">
    <citation type="submission" date="2022-02" db="EMBL/GenBank/DDBJ databases">
        <authorList>
            <person name="Giguere J D."/>
        </authorList>
    </citation>
    <scope>NUCLEOTIDE SEQUENCE</scope>
    <source>
        <strain evidence="7">CCAP 1055/1</strain>
    </source>
</reference>
<evidence type="ECO:0000256" key="5">
    <source>
        <dbReference type="ARBA" id="ARBA00023004"/>
    </source>
</evidence>
<dbReference type="Proteomes" id="UP000836788">
    <property type="component" value="Chromosome 2"/>
</dbReference>
<dbReference type="PROSITE" id="PS51471">
    <property type="entry name" value="FE2OG_OXY"/>
    <property type="match status" value="1"/>
</dbReference>
<evidence type="ECO:0000259" key="6">
    <source>
        <dbReference type="PROSITE" id="PS51471"/>
    </source>
</evidence>
<dbReference type="Gene3D" id="2.60.120.620">
    <property type="entry name" value="q2cbj1_9rhob like domain"/>
    <property type="match status" value="1"/>
</dbReference>
<evidence type="ECO:0000256" key="2">
    <source>
        <dbReference type="ARBA" id="ARBA00022723"/>
    </source>
</evidence>
<evidence type="ECO:0000256" key="4">
    <source>
        <dbReference type="ARBA" id="ARBA00023002"/>
    </source>
</evidence>
<dbReference type="SMART" id="SM00702">
    <property type="entry name" value="P4Hc"/>
    <property type="match status" value="1"/>
</dbReference>
<dbReference type="EMBL" id="OU594943">
    <property type="protein sequence ID" value="CAG9285133.1"/>
    <property type="molecule type" value="Genomic_DNA"/>
</dbReference>
<proteinExistence type="predicted"/>
<keyword evidence="5" id="KW-0408">Iron</keyword>
<dbReference type="GO" id="GO:0051213">
    <property type="term" value="F:dioxygenase activity"/>
    <property type="evidence" value="ECO:0007669"/>
    <property type="project" value="UniProtKB-KW"/>
</dbReference>
<dbReference type="SUPFAM" id="SSF51197">
    <property type="entry name" value="Clavaminate synthase-like"/>
    <property type="match status" value="1"/>
</dbReference>
<feature type="domain" description="Fe2OG dioxygenase" evidence="6">
    <location>
        <begin position="138"/>
        <end position="244"/>
    </location>
</feature>
<keyword evidence="3" id="KW-0223">Dioxygenase</keyword>
<evidence type="ECO:0000256" key="3">
    <source>
        <dbReference type="ARBA" id="ARBA00022964"/>
    </source>
</evidence>
<name>A0A8J9SB65_PHATR</name>
<dbReference type="GO" id="GO:0031418">
    <property type="term" value="F:L-ascorbic acid binding"/>
    <property type="evidence" value="ECO:0007669"/>
    <property type="project" value="InterPro"/>
</dbReference>
<keyword evidence="2" id="KW-0479">Metal-binding</keyword>
<protein>
    <recommendedName>
        <fullName evidence="6">Fe2OG dioxygenase domain-containing protein</fullName>
    </recommendedName>
</protein>
<evidence type="ECO:0000256" key="1">
    <source>
        <dbReference type="ARBA" id="ARBA00001961"/>
    </source>
</evidence>